<name>A0ABV4SQI9_9ACTN</name>
<evidence type="ECO:0000313" key="3">
    <source>
        <dbReference type="Proteomes" id="UP001571476"/>
    </source>
</evidence>
<feature type="domain" description="Beta-lactamase-related" evidence="1">
    <location>
        <begin position="5"/>
        <end position="361"/>
    </location>
</feature>
<accession>A0ABV4SQI9</accession>
<dbReference type="SUPFAM" id="SSF56601">
    <property type="entry name" value="beta-lactamase/transpeptidase-like"/>
    <property type="match status" value="1"/>
</dbReference>
<gene>
    <name evidence="2" type="ORF">ACEG43_27010</name>
</gene>
<evidence type="ECO:0000259" key="1">
    <source>
        <dbReference type="Pfam" id="PF00144"/>
    </source>
</evidence>
<proteinExistence type="predicted"/>
<protein>
    <submittedName>
        <fullName evidence="2">Serine hydrolase domain-containing protein</fullName>
        <ecNumber evidence="2">3.-.-.-</ecNumber>
    </submittedName>
</protein>
<dbReference type="Pfam" id="PF00144">
    <property type="entry name" value="Beta-lactamase"/>
    <property type="match status" value="1"/>
</dbReference>
<dbReference type="PANTHER" id="PTHR43283">
    <property type="entry name" value="BETA-LACTAMASE-RELATED"/>
    <property type="match status" value="1"/>
</dbReference>
<comment type="caution">
    <text evidence="2">The sequence shown here is derived from an EMBL/GenBank/DDBJ whole genome shotgun (WGS) entry which is preliminary data.</text>
</comment>
<evidence type="ECO:0000313" key="2">
    <source>
        <dbReference type="EMBL" id="MFA3839783.1"/>
    </source>
</evidence>
<dbReference type="EC" id="3.-.-.-" evidence="2"/>
<dbReference type="GO" id="GO:0016787">
    <property type="term" value="F:hydrolase activity"/>
    <property type="evidence" value="ECO:0007669"/>
    <property type="project" value="UniProtKB-KW"/>
</dbReference>
<dbReference type="InterPro" id="IPR050789">
    <property type="entry name" value="Diverse_Enzym_Activities"/>
</dbReference>
<keyword evidence="3" id="KW-1185">Reference proteome</keyword>
<reference evidence="2 3" key="1">
    <citation type="submission" date="2024-08" db="EMBL/GenBank/DDBJ databases">
        <title>Genome sequence of Streptomyces aureus CACIA-1.46HGO.</title>
        <authorList>
            <person name="Evangelista-Martinez Z."/>
        </authorList>
    </citation>
    <scope>NUCLEOTIDE SEQUENCE [LARGE SCALE GENOMIC DNA]</scope>
    <source>
        <strain evidence="2 3">CACIA-1.46HGO</strain>
    </source>
</reference>
<dbReference type="RefSeq" id="WP_372564514.1">
    <property type="nucleotide sequence ID" value="NZ_JBGOSP010000014.1"/>
</dbReference>
<dbReference type="PANTHER" id="PTHR43283:SF3">
    <property type="entry name" value="BETA-LACTAMASE FAMILY PROTEIN (AFU_ORTHOLOGUE AFUA_5G07500)"/>
    <property type="match status" value="1"/>
</dbReference>
<dbReference type="Gene3D" id="3.40.710.10">
    <property type="entry name" value="DD-peptidase/beta-lactamase superfamily"/>
    <property type="match status" value="1"/>
</dbReference>
<organism evidence="2 3">
    <name type="scientific">Streptomyces aureus</name>
    <dbReference type="NCBI Taxonomy" id="193461"/>
    <lineage>
        <taxon>Bacteria</taxon>
        <taxon>Bacillati</taxon>
        <taxon>Actinomycetota</taxon>
        <taxon>Actinomycetes</taxon>
        <taxon>Kitasatosporales</taxon>
        <taxon>Streptomycetaceae</taxon>
        <taxon>Streptomyces</taxon>
    </lineage>
</organism>
<sequence>MTSLQDIFAPHVRDGSLPGAVALVARGDRVEVETAGSAALGGGSPMARDSIFRIASITKPITAAAVMMLVDDGRIALDDPVDRWLPEIAKPVVVRTPDAPVDDVVPAARPITVADLLTFRAGWGFPSDFSLPAVQALFGLQKNGLSPQLVAPPDEWMAHLARIPLLNQPGEAWLYNTCSDIQGVLISRVSGSALPDFLAERVFEPLGMTDTGFEVPAGKLDRFTTSYRPRKEGGLQPADAPDGQWSSLPEFPSGAGGLVSTADDWYAFARMLLAEGVAGGRRLLSSDAVRQMTTDQLTAAQREASGLFTEGQGWGFGGSVDVAPVDPWNVMGRYGWVGGTGTAAHLVPSTGAVGILLTQVEMTGPTPPALMRDFWRYAAAETA</sequence>
<dbReference type="Proteomes" id="UP001571476">
    <property type="component" value="Unassembled WGS sequence"/>
</dbReference>
<dbReference type="InterPro" id="IPR001466">
    <property type="entry name" value="Beta-lactam-related"/>
</dbReference>
<dbReference type="EMBL" id="JBGOSP010000014">
    <property type="protein sequence ID" value="MFA3839783.1"/>
    <property type="molecule type" value="Genomic_DNA"/>
</dbReference>
<keyword evidence="2" id="KW-0378">Hydrolase</keyword>
<dbReference type="InterPro" id="IPR012338">
    <property type="entry name" value="Beta-lactam/transpept-like"/>
</dbReference>